<dbReference type="SMART" id="SM00110">
    <property type="entry name" value="C1Q"/>
    <property type="match status" value="1"/>
</dbReference>
<reference evidence="8" key="1">
    <citation type="submission" date="2025-08" db="UniProtKB">
        <authorList>
            <consortium name="RefSeq"/>
        </authorList>
    </citation>
    <scope>IDENTIFICATION</scope>
</reference>
<dbReference type="RefSeq" id="XP_028261640.1">
    <property type="nucleotide sequence ID" value="XM_028405839.1"/>
</dbReference>
<dbReference type="PROSITE" id="PS50871">
    <property type="entry name" value="C1Q"/>
    <property type="match status" value="1"/>
</dbReference>
<feature type="signal peptide" evidence="5">
    <location>
        <begin position="1"/>
        <end position="17"/>
    </location>
</feature>
<evidence type="ECO:0000259" key="6">
    <source>
        <dbReference type="PROSITE" id="PS50871"/>
    </source>
</evidence>
<evidence type="ECO:0000313" key="8">
    <source>
        <dbReference type="RefSeq" id="XP_028261640.1"/>
    </source>
</evidence>
<keyword evidence="3 5" id="KW-0732">Signal</keyword>
<evidence type="ECO:0000313" key="7">
    <source>
        <dbReference type="Proteomes" id="UP000515145"/>
    </source>
</evidence>
<feature type="chain" id="PRO_5027828096" evidence="5">
    <location>
        <begin position="18"/>
        <end position="321"/>
    </location>
</feature>
<protein>
    <submittedName>
        <fullName evidence="8">Multimerin-2-like isoform X4</fullName>
    </submittedName>
</protein>
<dbReference type="GO" id="GO:0005576">
    <property type="term" value="C:extracellular region"/>
    <property type="evidence" value="ECO:0007669"/>
    <property type="project" value="UniProtKB-SubCell"/>
</dbReference>
<comment type="subcellular location">
    <subcellularLocation>
        <location evidence="1">Secreted</location>
    </subcellularLocation>
</comment>
<evidence type="ECO:0000256" key="3">
    <source>
        <dbReference type="ARBA" id="ARBA00022729"/>
    </source>
</evidence>
<dbReference type="PRINTS" id="PR00007">
    <property type="entry name" value="COMPLEMNTC1Q"/>
</dbReference>
<dbReference type="PANTHER" id="PTHR22923:SF102">
    <property type="entry name" value="CEREBELLIN 13-RELATED"/>
    <property type="match status" value="1"/>
</dbReference>
<dbReference type="SUPFAM" id="SSF49842">
    <property type="entry name" value="TNF-like"/>
    <property type="match status" value="1"/>
</dbReference>
<organism evidence="7 8">
    <name type="scientific">Parambassis ranga</name>
    <name type="common">Indian glassy fish</name>
    <dbReference type="NCBI Taxonomy" id="210632"/>
    <lineage>
        <taxon>Eukaryota</taxon>
        <taxon>Metazoa</taxon>
        <taxon>Chordata</taxon>
        <taxon>Craniata</taxon>
        <taxon>Vertebrata</taxon>
        <taxon>Euteleostomi</taxon>
        <taxon>Actinopterygii</taxon>
        <taxon>Neopterygii</taxon>
        <taxon>Teleostei</taxon>
        <taxon>Neoteleostei</taxon>
        <taxon>Acanthomorphata</taxon>
        <taxon>Ovalentaria</taxon>
        <taxon>Ambassidae</taxon>
        <taxon>Parambassis</taxon>
    </lineage>
</organism>
<dbReference type="InterPro" id="IPR001073">
    <property type="entry name" value="C1q_dom"/>
</dbReference>
<dbReference type="SUPFAM" id="SSF57997">
    <property type="entry name" value="Tropomyosin"/>
    <property type="match status" value="1"/>
</dbReference>
<dbReference type="Pfam" id="PF00386">
    <property type="entry name" value="C1q"/>
    <property type="match status" value="1"/>
</dbReference>
<dbReference type="PANTHER" id="PTHR22923">
    <property type="entry name" value="CEREBELLIN-RELATED"/>
    <property type="match status" value="1"/>
</dbReference>
<proteinExistence type="predicted"/>
<dbReference type="InterPro" id="IPR008983">
    <property type="entry name" value="Tumour_necrosis_fac-like_dom"/>
</dbReference>
<keyword evidence="2" id="KW-0964">Secreted</keyword>
<feature type="domain" description="C1q" evidence="6">
    <location>
        <begin position="185"/>
        <end position="321"/>
    </location>
</feature>
<name>A0A6P7I0W5_9TELE</name>
<keyword evidence="4" id="KW-0175">Coiled coil</keyword>
<evidence type="ECO:0000256" key="1">
    <source>
        <dbReference type="ARBA" id="ARBA00004613"/>
    </source>
</evidence>
<dbReference type="Proteomes" id="UP000515145">
    <property type="component" value="Chromosome 5"/>
</dbReference>
<dbReference type="Gene3D" id="2.60.120.40">
    <property type="match status" value="1"/>
</dbReference>
<dbReference type="PROSITE" id="PS51257">
    <property type="entry name" value="PROKAR_LIPOPROTEIN"/>
    <property type="match status" value="1"/>
</dbReference>
<feature type="coiled-coil region" evidence="4">
    <location>
        <begin position="46"/>
        <end position="162"/>
    </location>
</feature>
<dbReference type="GeneID" id="114435882"/>
<gene>
    <name evidence="8" type="primary">LOC114435882</name>
</gene>
<evidence type="ECO:0000256" key="4">
    <source>
        <dbReference type="SAM" id="Coils"/>
    </source>
</evidence>
<accession>A0A6P7I0W5</accession>
<evidence type="ECO:0000256" key="2">
    <source>
        <dbReference type="ARBA" id="ARBA00022525"/>
    </source>
</evidence>
<keyword evidence="7" id="KW-1185">Reference proteome</keyword>
<dbReference type="AlphaFoldDB" id="A0A6P7I0W5"/>
<evidence type="ECO:0000256" key="5">
    <source>
        <dbReference type="SAM" id="SignalP"/>
    </source>
</evidence>
<sequence length="321" mass="35619">MDVKVFLLLGLTGLVSCDLPFKRRCIDPEDTNTAAQPTVCSNYKNIESIYGEIATLKNKVSFLEAQKQIASGNFNQTEKRLDETEKQLRENKGTVQNLETRTEAAFNDTKELLRLHKSELSNLNTTAQNLQLRLEARLTATKTNLEAEVEKIKNTDKALEAKLTEQANKFLNVEDQLGKVKAAVNTWQKVAFSASITEGANIFTGPSRSILSSTLVFNNVFTNIGNAYNSQTGIFTAPVKGVYQFTFMTFGYNSYTSGAILVKNGIYQVSTWEFKGPDYSDTASNTVILQLNQNDTVNMILWQGGKIHAGVFSGFLLFTVS</sequence>
<dbReference type="InterPro" id="IPR050822">
    <property type="entry name" value="Cerebellin_Synaptic_Org"/>
</dbReference>